<name>A0ABU9EAU5_9BACT</name>
<feature type="domain" description="NodB homology" evidence="1">
    <location>
        <begin position="28"/>
        <end position="284"/>
    </location>
</feature>
<comment type="caution">
    <text evidence="2">The sequence shown here is derived from an EMBL/GenBank/DDBJ whole genome shotgun (WGS) entry which is preliminary data.</text>
</comment>
<protein>
    <submittedName>
        <fullName evidence="2">XrtA system polysaccharide deacetylase</fullName>
    </submittedName>
</protein>
<dbReference type="Gene3D" id="3.20.20.370">
    <property type="entry name" value="Glycoside hydrolase/deacetylase"/>
    <property type="match status" value="1"/>
</dbReference>
<dbReference type="NCBIfam" id="TIGR03006">
    <property type="entry name" value="pepcterm_polyde"/>
    <property type="match status" value="1"/>
</dbReference>
<proteinExistence type="predicted"/>
<dbReference type="PROSITE" id="PS51677">
    <property type="entry name" value="NODB"/>
    <property type="match status" value="1"/>
</dbReference>
<organism evidence="2 3">
    <name type="scientific">Gaopeijia maritima</name>
    <dbReference type="NCBI Taxonomy" id="3119007"/>
    <lineage>
        <taxon>Bacteria</taxon>
        <taxon>Pseudomonadati</taxon>
        <taxon>Gemmatimonadota</taxon>
        <taxon>Longimicrobiia</taxon>
        <taxon>Gaopeijiales</taxon>
        <taxon>Gaopeijiaceae</taxon>
        <taxon>Gaopeijia</taxon>
    </lineage>
</organism>
<evidence type="ECO:0000259" key="1">
    <source>
        <dbReference type="PROSITE" id="PS51677"/>
    </source>
</evidence>
<evidence type="ECO:0000313" key="2">
    <source>
        <dbReference type="EMBL" id="MEK9501857.1"/>
    </source>
</evidence>
<dbReference type="Pfam" id="PF11959">
    <property type="entry name" value="DUF3473"/>
    <property type="match status" value="1"/>
</dbReference>
<reference evidence="2 3" key="1">
    <citation type="submission" date="2024-02" db="EMBL/GenBank/DDBJ databases">
        <title>A novel Gemmatimonadota bacterium.</title>
        <authorList>
            <person name="Du Z.-J."/>
            <person name="Ye Y.-Q."/>
        </authorList>
    </citation>
    <scope>NUCLEOTIDE SEQUENCE [LARGE SCALE GENOMIC DNA]</scope>
    <source>
        <strain evidence="2 3">DH-20</strain>
    </source>
</reference>
<accession>A0ABU9EAU5</accession>
<sequence length="284" mass="32608">MTARPRHHFTVDVEEFFHGTAFERHIPRDRWSAWPRRAPAIMDRLLEVLDGHGTRATFFIVGWLAELEPDMVRRCAEEGHEIASHSWDHRLVTVQTPEAFRESIRRNRALLEDLTGTAVVGFRAPSFSIVPGAEWAFDALLEEGYRYDASLFPIRGHPTYGYPEAPLDPHWIRRPSGAIAELPATTLTVAGRRLPASGGAYFRFFPYGYLKSAFRQAENRGEPAMFYIHPWEFDVAPDVDVPFKTRLRAFHGLDRTWSRVDRLLRDFDFQTVVETVDAMTPPDA</sequence>
<dbReference type="InterPro" id="IPR045235">
    <property type="entry name" value="PuuE_HpPgdA-like"/>
</dbReference>
<dbReference type="PANTHER" id="PTHR47561">
    <property type="entry name" value="POLYSACCHARIDE DEACETYLASE FAMILY PROTEIN (AFU_ORTHOLOGUE AFUA_6G05030)"/>
    <property type="match status" value="1"/>
</dbReference>
<gene>
    <name evidence="2" type="ORF">WI372_12770</name>
</gene>
<dbReference type="Pfam" id="PF01522">
    <property type="entry name" value="Polysacc_deac_1"/>
    <property type="match status" value="1"/>
</dbReference>
<dbReference type="InterPro" id="IPR011330">
    <property type="entry name" value="Glyco_hydro/deAcase_b/a-brl"/>
</dbReference>
<dbReference type="PANTHER" id="PTHR47561:SF1">
    <property type="entry name" value="POLYSACCHARIDE DEACETYLASE FAMILY PROTEIN (AFU_ORTHOLOGUE AFUA_6G05030)"/>
    <property type="match status" value="1"/>
</dbReference>
<dbReference type="InterPro" id="IPR014344">
    <property type="entry name" value="XrtA_polysacc_deacetyl"/>
</dbReference>
<dbReference type="SUPFAM" id="SSF88713">
    <property type="entry name" value="Glycoside hydrolase/deacetylase"/>
    <property type="match status" value="1"/>
</dbReference>
<dbReference type="CDD" id="cd10941">
    <property type="entry name" value="CE4_PuuE_HpPgdA_like_2"/>
    <property type="match status" value="1"/>
</dbReference>
<dbReference type="Proteomes" id="UP001484239">
    <property type="component" value="Unassembled WGS sequence"/>
</dbReference>
<keyword evidence="3" id="KW-1185">Reference proteome</keyword>
<dbReference type="InterPro" id="IPR002509">
    <property type="entry name" value="NODB_dom"/>
</dbReference>
<dbReference type="InterPro" id="IPR022560">
    <property type="entry name" value="DUF3473"/>
</dbReference>
<dbReference type="EMBL" id="JBBHLI010000007">
    <property type="protein sequence ID" value="MEK9501857.1"/>
    <property type="molecule type" value="Genomic_DNA"/>
</dbReference>
<dbReference type="RefSeq" id="WP_405278946.1">
    <property type="nucleotide sequence ID" value="NZ_CP144380.1"/>
</dbReference>
<evidence type="ECO:0000313" key="3">
    <source>
        <dbReference type="Proteomes" id="UP001484239"/>
    </source>
</evidence>